<evidence type="ECO:0000256" key="1">
    <source>
        <dbReference type="ARBA" id="ARBA00022737"/>
    </source>
</evidence>
<dbReference type="Pfam" id="PF19127">
    <property type="entry name" value="Choline_bind_3"/>
    <property type="match status" value="1"/>
</dbReference>
<keyword evidence="3" id="KW-0812">Transmembrane</keyword>
<organism evidence="4 5">
    <name type="scientific">Blautia pseudococcoides</name>
    <dbReference type="NCBI Taxonomy" id="1796616"/>
    <lineage>
        <taxon>Bacteria</taxon>
        <taxon>Bacillati</taxon>
        <taxon>Bacillota</taxon>
        <taxon>Clostridia</taxon>
        <taxon>Lachnospirales</taxon>
        <taxon>Lachnospiraceae</taxon>
        <taxon>Blautia</taxon>
    </lineage>
</organism>
<keyword evidence="3" id="KW-0472">Membrane</keyword>
<dbReference type="RefSeq" id="WP_084043413.1">
    <property type="nucleotide sequence ID" value="NZ_CP015405.2"/>
</dbReference>
<accession>A0A1V0QEJ6</accession>
<dbReference type="PROSITE" id="PS51170">
    <property type="entry name" value="CW"/>
    <property type="match status" value="2"/>
</dbReference>
<proteinExistence type="predicted"/>
<dbReference type="Proteomes" id="UP000092574">
    <property type="component" value="Chromosome"/>
</dbReference>
<gene>
    <name evidence="4" type="ORF">A4V09_23775</name>
</gene>
<protein>
    <submittedName>
        <fullName evidence="4">Choline-binding protein A</fullName>
    </submittedName>
</protein>
<evidence type="ECO:0000256" key="2">
    <source>
        <dbReference type="PROSITE-ProRule" id="PRU00591"/>
    </source>
</evidence>
<feature type="repeat" description="Cell wall-binding" evidence="2">
    <location>
        <begin position="2"/>
        <end position="21"/>
    </location>
</feature>
<dbReference type="STRING" id="1796616.A4V09_23775"/>
<dbReference type="KEGG" id="byl:A4V09_23775"/>
<dbReference type="Pfam" id="PF01473">
    <property type="entry name" value="Choline_bind_1"/>
    <property type="match status" value="1"/>
</dbReference>
<keyword evidence="3" id="KW-1133">Transmembrane helix</keyword>
<evidence type="ECO:0000256" key="3">
    <source>
        <dbReference type="SAM" id="Phobius"/>
    </source>
</evidence>
<name>A0A1V0QEJ6_9FIRM</name>
<evidence type="ECO:0000313" key="4">
    <source>
        <dbReference type="EMBL" id="ARE64866.1"/>
    </source>
</evidence>
<evidence type="ECO:0000313" key="5">
    <source>
        <dbReference type="Proteomes" id="UP000092574"/>
    </source>
</evidence>
<dbReference type="Gene3D" id="2.10.270.20">
    <property type="match status" value="1"/>
</dbReference>
<feature type="transmembrane region" description="Helical" evidence="3">
    <location>
        <begin position="12"/>
        <end position="35"/>
    </location>
</feature>
<dbReference type="AlphaFoldDB" id="A0A1V0QEJ6"/>
<reference evidence="4" key="1">
    <citation type="submission" date="2017-04" db="EMBL/GenBank/DDBJ databases">
        <title>Complete Genome Sequences of Twelve Strains of a Stable Defined Moderately Diverse Mouse Microbiota 2 (sDMDMm2).</title>
        <authorList>
            <person name="Uchimura Y."/>
            <person name="Wyss M."/>
            <person name="Brugiroux S."/>
            <person name="Limenitakis J.P."/>
            <person name="Stecher B."/>
            <person name="McCoy K.D."/>
            <person name="Macpherson A.J."/>
        </authorList>
    </citation>
    <scope>NUCLEOTIDE SEQUENCE</scope>
    <source>
        <strain evidence="4">YL58</strain>
    </source>
</reference>
<dbReference type="SUPFAM" id="SSF69360">
    <property type="entry name" value="Cell wall binding repeat"/>
    <property type="match status" value="1"/>
</dbReference>
<sequence length="65" mass="7365">MQTEWLNLNGTWYYLNSSGAMHVGWIQLNGIWYYLKSNGAMACNESLTISGKKYHFNASGKCTNP</sequence>
<feature type="repeat" description="Cell wall-binding" evidence="2">
    <location>
        <begin position="22"/>
        <end position="41"/>
    </location>
</feature>
<dbReference type="EMBL" id="CP015405">
    <property type="protein sequence ID" value="ARE64866.1"/>
    <property type="molecule type" value="Genomic_DNA"/>
</dbReference>
<keyword evidence="1" id="KW-0677">Repeat</keyword>
<dbReference type="InterPro" id="IPR018337">
    <property type="entry name" value="Cell_wall/Cho-bd_repeat"/>
</dbReference>
<keyword evidence="5" id="KW-1185">Reference proteome</keyword>
<dbReference type="OrthoDB" id="1734240at2"/>